<comment type="subcellular location">
    <subcellularLocation>
        <location evidence="1">Vacuole</location>
    </subcellularLocation>
</comment>
<dbReference type="GO" id="GO:0016787">
    <property type="term" value="F:hydrolase activity"/>
    <property type="evidence" value="ECO:0007669"/>
    <property type="project" value="TreeGrafter"/>
</dbReference>
<evidence type="ECO:0000313" key="6">
    <source>
        <dbReference type="EMBL" id="KAF7827717.1"/>
    </source>
</evidence>
<dbReference type="PANTHER" id="PTHR10426">
    <property type="entry name" value="STRICTOSIDINE SYNTHASE-RELATED"/>
    <property type="match status" value="1"/>
</dbReference>
<protein>
    <submittedName>
        <fullName evidence="6">Protein STRICTOSIDINE SYNTHASE-LIKE 10-like</fullName>
    </submittedName>
</protein>
<gene>
    <name evidence="6" type="ORF">G2W53_018881</name>
</gene>
<sequence length="488" mass="53375">MATGRTPAWPTVEFSNGKQIRTNGLSSQSTHHIVVVLNDEYAFPNAMFDHRNRTICDGSTDPNKEPICGRPLGLKFETKTCNLYIADAYFGLLMVGPNGGVPKTIPISAADALPLKYLNGIDVDDQTGILYLSQSSTVYERREVQSMIRNGDKTGRLLTYDPSSKKVQVLLEGLQDANGVALSKDASFLLIIESIPKTIHKFWLKGSKAYTSEFFAQFERAPDNIKRNKNGDFWVGLYSNRTSSEVASDASLQKQAQVSWKKKEEEGDPVGVKFDENGEITGVLDGRGGRELDSVSEVEERGGKLWIGSLVKPYVAVLEIAIQVSESQIGTESDQTLSQEKLNTTLAIQSALLLHDLGIHLISQSVKWLQSSRIHLHIELSLDICVHEECNISTTSLASLSITKCVIPPACATSTPFLIPIASITSISSMRGILQEKAPTHIPSWSRNTPPAVPSPLHSNATSTFNFIKGSFGFNHFTSAGGLHLLFP</sequence>
<dbReference type="GO" id="GO:0005773">
    <property type="term" value="C:vacuole"/>
    <property type="evidence" value="ECO:0007669"/>
    <property type="project" value="UniProtKB-SubCell"/>
</dbReference>
<keyword evidence="4" id="KW-0325">Glycoprotein</keyword>
<accession>A0A834TT61</accession>
<reference evidence="6" key="1">
    <citation type="submission" date="2020-09" db="EMBL/GenBank/DDBJ databases">
        <title>Genome-Enabled Discovery of Anthraquinone Biosynthesis in Senna tora.</title>
        <authorList>
            <person name="Kang S.-H."/>
            <person name="Pandey R.P."/>
            <person name="Lee C.-M."/>
            <person name="Sim J.-S."/>
            <person name="Jeong J.-T."/>
            <person name="Choi B.-S."/>
            <person name="Jung M."/>
            <person name="Ginzburg D."/>
            <person name="Zhao K."/>
            <person name="Won S.Y."/>
            <person name="Oh T.-J."/>
            <person name="Yu Y."/>
            <person name="Kim N.-H."/>
            <person name="Lee O.R."/>
            <person name="Lee T.-H."/>
            <person name="Bashyal P."/>
            <person name="Kim T.-S."/>
            <person name="Lee W.-H."/>
            <person name="Kawkins C."/>
            <person name="Kim C.-K."/>
            <person name="Kim J.S."/>
            <person name="Ahn B.O."/>
            <person name="Rhee S.Y."/>
            <person name="Sohng J.K."/>
        </authorList>
    </citation>
    <scope>NUCLEOTIDE SEQUENCE</scope>
    <source>
        <tissue evidence="6">Leaf</tissue>
    </source>
</reference>
<keyword evidence="7" id="KW-1185">Reference proteome</keyword>
<keyword evidence="3" id="KW-0926">Vacuole</keyword>
<feature type="domain" description="Strictosidine synthase conserved region" evidence="5">
    <location>
        <begin position="119"/>
        <end position="206"/>
    </location>
</feature>
<dbReference type="GO" id="GO:0012505">
    <property type="term" value="C:endomembrane system"/>
    <property type="evidence" value="ECO:0007669"/>
    <property type="project" value="TreeGrafter"/>
</dbReference>
<proteinExistence type="inferred from homology"/>
<dbReference type="Pfam" id="PF03088">
    <property type="entry name" value="Str_synth"/>
    <property type="match status" value="1"/>
</dbReference>
<dbReference type="Proteomes" id="UP000634136">
    <property type="component" value="Unassembled WGS sequence"/>
</dbReference>
<evidence type="ECO:0000256" key="1">
    <source>
        <dbReference type="ARBA" id="ARBA00004116"/>
    </source>
</evidence>
<evidence type="ECO:0000259" key="5">
    <source>
        <dbReference type="Pfam" id="PF03088"/>
    </source>
</evidence>
<evidence type="ECO:0000256" key="2">
    <source>
        <dbReference type="ARBA" id="ARBA00009191"/>
    </source>
</evidence>
<evidence type="ECO:0000313" key="7">
    <source>
        <dbReference type="Proteomes" id="UP000634136"/>
    </source>
</evidence>
<name>A0A834TT61_9FABA</name>
<dbReference type="EMBL" id="JAAIUW010000006">
    <property type="protein sequence ID" value="KAF7827717.1"/>
    <property type="molecule type" value="Genomic_DNA"/>
</dbReference>
<evidence type="ECO:0000256" key="4">
    <source>
        <dbReference type="ARBA" id="ARBA00023180"/>
    </source>
</evidence>
<evidence type="ECO:0000256" key="3">
    <source>
        <dbReference type="ARBA" id="ARBA00022554"/>
    </source>
</evidence>
<organism evidence="6 7">
    <name type="scientific">Senna tora</name>
    <dbReference type="NCBI Taxonomy" id="362788"/>
    <lineage>
        <taxon>Eukaryota</taxon>
        <taxon>Viridiplantae</taxon>
        <taxon>Streptophyta</taxon>
        <taxon>Embryophyta</taxon>
        <taxon>Tracheophyta</taxon>
        <taxon>Spermatophyta</taxon>
        <taxon>Magnoliopsida</taxon>
        <taxon>eudicotyledons</taxon>
        <taxon>Gunneridae</taxon>
        <taxon>Pentapetalae</taxon>
        <taxon>rosids</taxon>
        <taxon>fabids</taxon>
        <taxon>Fabales</taxon>
        <taxon>Fabaceae</taxon>
        <taxon>Caesalpinioideae</taxon>
        <taxon>Cassia clade</taxon>
        <taxon>Senna</taxon>
    </lineage>
</organism>
<dbReference type="SUPFAM" id="SSF63829">
    <property type="entry name" value="Calcium-dependent phosphotriesterase"/>
    <property type="match status" value="1"/>
</dbReference>
<dbReference type="AlphaFoldDB" id="A0A834TT61"/>
<dbReference type="InterPro" id="IPR018119">
    <property type="entry name" value="Strictosidine_synth_cons-reg"/>
</dbReference>
<dbReference type="PANTHER" id="PTHR10426:SF86">
    <property type="entry name" value="PROTEIN STRICTOSIDINE SYNTHASE-LIKE 10-LIKE"/>
    <property type="match status" value="1"/>
</dbReference>
<dbReference type="OrthoDB" id="5307922at2759"/>
<comment type="caution">
    <text evidence="6">The sequence shown here is derived from an EMBL/GenBank/DDBJ whole genome shotgun (WGS) entry which is preliminary data.</text>
</comment>
<dbReference type="InterPro" id="IPR011042">
    <property type="entry name" value="6-blade_b-propeller_TolB-like"/>
</dbReference>
<comment type="similarity">
    <text evidence="2">Belongs to the strictosidine synthase family.</text>
</comment>
<dbReference type="Gene3D" id="2.120.10.30">
    <property type="entry name" value="TolB, C-terminal domain"/>
    <property type="match status" value="1"/>
</dbReference>